<feature type="transmembrane region" description="Helical" evidence="6">
    <location>
        <begin position="278"/>
        <end position="297"/>
    </location>
</feature>
<keyword evidence="2" id="KW-1003">Cell membrane</keyword>
<feature type="transmembrane region" description="Helical" evidence="6">
    <location>
        <begin position="768"/>
        <end position="790"/>
    </location>
</feature>
<keyword evidence="3 6" id="KW-0812">Transmembrane</keyword>
<proteinExistence type="predicted"/>
<keyword evidence="4 6" id="KW-1133">Transmembrane helix</keyword>
<feature type="transmembrane region" description="Helical" evidence="6">
    <location>
        <begin position="304"/>
        <end position="325"/>
    </location>
</feature>
<evidence type="ECO:0000256" key="2">
    <source>
        <dbReference type="ARBA" id="ARBA00022475"/>
    </source>
</evidence>
<keyword evidence="5 6" id="KW-0472">Membrane</keyword>
<feature type="transmembrane region" description="Helical" evidence="6">
    <location>
        <begin position="838"/>
        <end position="855"/>
    </location>
</feature>
<sequence length="909" mass="102753">MKERILRKWARFAATHAWWVIGGLFVLVILSLISASDLQMDMRWSDMLPEGDPMAQEFERIINEYKSASTILIVVQGDEQEIKRVADRIAPEIQKLKEYVERVDYKLDKEFFSNHGFMLAETQDLETMQEMFGNLNLVPFFDNINDNFEKEYVGNENALSTKTKEDEAARSIDGFLSWLQTMDKFITEPQQANQALVDAAVEQFLYGDPYFISYDKKTLLLSCKPTFSSIEIDKDVASTIAIEQILDEVKKEYPNVRIGLTGVIPLQKMEMEYMEKTMVISSVLALLLVIALFIIGFRMWSAPILAGLNLVIAIIITLGIVGITIGRLNMMTSVFAVILIGLGIDYSIHLISVYNERRNIDPDRVIAMEETFARSGSGIVTGALTTAAAFFALAISSTRGIKEMGIVLGIGILSAMITSLAGLPAVLIVRERVLSRIKKQPVKPKILEFKILGKIGQSIMNRPLIYLIIAVVITAFCLYQAMKLKFNYNMLEIEPDIETVHLQDTIIAAFDISPDFAMITGSSIEESWELEQKAKSMPALSMVEGIGDVCPPESVQRARQPYVKSIRKSLVRYQTQQPMTYKDLDRLVEQLKRLDLNMYELAQLAFIGGQDKIDDKCKQLIGDPEKENSESYILQVAELIEKNPQIALRQLNTFQKYYFPNLHNRVYKMANPEFITLEMLPDHIRERYVNEDRDNFLVTIYARQQIWDWQILTRFTKQLELVSPRATGTPPMFMHLISLIGKDGLWATILTLCIVAFLLWIDFRSLKLAFLAMIPLITGGILMMGIMKSFGMLLDFINVMGIPMIVGIGIDDGVHILHRYRYEGFNKTPLVLRSTGKAILLTSLTTMAGFGTLSFGEYPAYQSLGTLLAVGVAACFVTTVLFIPAIISLTQKKNNLMNHSSKENNLEKK</sequence>
<dbReference type="AlphaFoldDB" id="A0A0S8K4P1"/>
<dbReference type="PANTHER" id="PTHR33406">
    <property type="entry name" value="MEMBRANE PROTEIN MJ1562-RELATED"/>
    <property type="match status" value="1"/>
</dbReference>
<dbReference type="GO" id="GO:0005886">
    <property type="term" value="C:plasma membrane"/>
    <property type="evidence" value="ECO:0007669"/>
    <property type="project" value="UniProtKB-SubCell"/>
</dbReference>
<dbReference type="PROSITE" id="PS50156">
    <property type="entry name" value="SSD"/>
    <property type="match status" value="2"/>
</dbReference>
<feature type="transmembrane region" description="Helical" evidence="6">
    <location>
        <begin position="796"/>
        <end position="817"/>
    </location>
</feature>
<feature type="transmembrane region" description="Helical" evidence="6">
    <location>
        <begin position="12"/>
        <end position="33"/>
    </location>
</feature>
<feature type="transmembrane region" description="Helical" evidence="6">
    <location>
        <begin position="406"/>
        <end position="429"/>
    </location>
</feature>
<evidence type="ECO:0000259" key="7">
    <source>
        <dbReference type="PROSITE" id="PS50156"/>
    </source>
</evidence>
<evidence type="ECO:0000256" key="3">
    <source>
        <dbReference type="ARBA" id="ARBA00022692"/>
    </source>
</evidence>
<dbReference type="Proteomes" id="UP000050975">
    <property type="component" value="Unassembled WGS sequence"/>
</dbReference>
<organism evidence="8 9">
    <name type="scientific">candidate division WOR_3 bacterium SM1_77</name>
    <dbReference type="NCBI Taxonomy" id="1703778"/>
    <lineage>
        <taxon>Bacteria</taxon>
        <taxon>Bacteria division WOR-3</taxon>
    </lineage>
</organism>
<evidence type="ECO:0000256" key="5">
    <source>
        <dbReference type="ARBA" id="ARBA00023136"/>
    </source>
</evidence>
<gene>
    <name evidence="8" type="ORF">AMJ74_00165</name>
</gene>
<evidence type="ECO:0000313" key="8">
    <source>
        <dbReference type="EMBL" id="KPL15997.1"/>
    </source>
</evidence>
<dbReference type="InterPro" id="IPR004869">
    <property type="entry name" value="MMPL_dom"/>
</dbReference>
<dbReference type="EMBL" id="LJVE01000001">
    <property type="protein sequence ID" value="KPL15997.1"/>
    <property type="molecule type" value="Genomic_DNA"/>
</dbReference>
<dbReference type="SUPFAM" id="SSF82866">
    <property type="entry name" value="Multidrug efflux transporter AcrB transmembrane domain"/>
    <property type="match status" value="2"/>
</dbReference>
<accession>A0A0S8K4P1</accession>
<protein>
    <recommendedName>
        <fullName evidence="7">SSD domain-containing protein</fullName>
    </recommendedName>
</protein>
<comment type="caution">
    <text evidence="8">The sequence shown here is derived from an EMBL/GenBank/DDBJ whole genome shotgun (WGS) entry which is preliminary data.</text>
</comment>
<evidence type="ECO:0000256" key="4">
    <source>
        <dbReference type="ARBA" id="ARBA00022989"/>
    </source>
</evidence>
<feature type="transmembrane region" description="Helical" evidence="6">
    <location>
        <begin position="372"/>
        <end position="394"/>
    </location>
</feature>
<feature type="domain" description="SSD" evidence="7">
    <location>
        <begin position="768"/>
        <end position="889"/>
    </location>
</feature>
<evidence type="ECO:0000256" key="1">
    <source>
        <dbReference type="ARBA" id="ARBA00004651"/>
    </source>
</evidence>
<dbReference type="InterPro" id="IPR050545">
    <property type="entry name" value="Mycobact_MmpL"/>
</dbReference>
<feature type="domain" description="SSD" evidence="7">
    <location>
        <begin position="308"/>
        <end position="429"/>
    </location>
</feature>
<feature type="transmembrane region" description="Helical" evidence="6">
    <location>
        <begin position="464"/>
        <end position="482"/>
    </location>
</feature>
<dbReference type="PANTHER" id="PTHR33406:SF13">
    <property type="entry name" value="MEMBRANE PROTEIN YDFJ"/>
    <property type="match status" value="1"/>
</dbReference>
<dbReference type="InterPro" id="IPR000731">
    <property type="entry name" value="SSD"/>
</dbReference>
<feature type="transmembrane region" description="Helical" evidence="6">
    <location>
        <begin position="331"/>
        <end position="351"/>
    </location>
</feature>
<dbReference type="Pfam" id="PF03176">
    <property type="entry name" value="MMPL"/>
    <property type="match status" value="2"/>
</dbReference>
<feature type="transmembrane region" description="Helical" evidence="6">
    <location>
        <begin position="867"/>
        <end position="889"/>
    </location>
</feature>
<reference evidence="8 9" key="1">
    <citation type="journal article" date="2015" name="Microbiome">
        <title>Genomic resolution of linkages in carbon, nitrogen, and sulfur cycling among widespread estuary sediment bacteria.</title>
        <authorList>
            <person name="Baker B.J."/>
            <person name="Lazar C.S."/>
            <person name="Teske A.P."/>
            <person name="Dick G.J."/>
        </authorList>
    </citation>
    <scope>NUCLEOTIDE SEQUENCE [LARGE SCALE GENOMIC DNA]</scope>
    <source>
        <strain evidence="8">SM1_77</strain>
    </source>
</reference>
<evidence type="ECO:0000313" key="9">
    <source>
        <dbReference type="Proteomes" id="UP000050975"/>
    </source>
</evidence>
<evidence type="ECO:0000256" key="6">
    <source>
        <dbReference type="SAM" id="Phobius"/>
    </source>
</evidence>
<feature type="transmembrane region" description="Helical" evidence="6">
    <location>
        <begin position="744"/>
        <end position="761"/>
    </location>
</feature>
<name>A0A0S8K4P1_UNCW3</name>
<dbReference type="Gene3D" id="1.20.1640.10">
    <property type="entry name" value="Multidrug efflux transporter AcrB transmembrane domain"/>
    <property type="match status" value="2"/>
</dbReference>
<comment type="subcellular location">
    <subcellularLocation>
        <location evidence="1">Cell membrane</location>
        <topology evidence="1">Multi-pass membrane protein</topology>
    </subcellularLocation>
</comment>